<evidence type="ECO:0000256" key="4">
    <source>
        <dbReference type="ARBA" id="ARBA00013014"/>
    </source>
</evidence>
<keyword evidence="7 11" id="KW-0521">NADP</keyword>
<dbReference type="Pfam" id="PF08546">
    <property type="entry name" value="ApbA_C"/>
    <property type="match status" value="1"/>
</dbReference>
<dbReference type="SUPFAM" id="SSF51735">
    <property type="entry name" value="NAD(P)-binding Rossmann-fold domains"/>
    <property type="match status" value="1"/>
</dbReference>
<evidence type="ECO:0000256" key="7">
    <source>
        <dbReference type="ARBA" id="ARBA00022857"/>
    </source>
</evidence>
<dbReference type="PRINTS" id="PR00411">
    <property type="entry name" value="PNDRDTASEI"/>
</dbReference>
<sequence>MKFTVVGAGAMGLRFGVLLQEAGNEVDFVEGWKPHYDKMKEQGGVYVTREHKNKHLVPVNVYTPEEYTATDADFVFFELKQMQMDDLLPRCEHFFKDQYCLTAMNGMGHVEKLLKYFPKEKLVAGTALVATILTGPGEVEFVGEPGMGTTNWANYTEKPDDKTKELMAELKKANFNPSLKTNFMGTLMAKVVFNSVVNTLCTMFEITMGEYANFSKADELSRQLIDEAYDVCERAGVQLVGTRADELESVNYVSKVGNPHHYPSMYQDMSHDRPVEVDYINGYLVKLGRKYHYEAKTHNFVTNLVHLAEATREHKE</sequence>
<evidence type="ECO:0000256" key="2">
    <source>
        <dbReference type="ARBA" id="ARBA00004994"/>
    </source>
</evidence>
<accession>A0A0R1P6H0</accession>
<evidence type="ECO:0000259" key="12">
    <source>
        <dbReference type="Pfam" id="PF02558"/>
    </source>
</evidence>
<comment type="catalytic activity">
    <reaction evidence="10 11">
        <text>(R)-pantoate + NADP(+) = 2-dehydropantoate + NADPH + H(+)</text>
        <dbReference type="Rhea" id="RHEA:16233"/>
        <dbReference type="ChEBI" id="CHEBI:11561"/>
        <dbReference type="ChEBI" id="CHEBI:15378"/>
        <dbReference type="ChEBI" id="CHEBI:15980"/>
        <dbReference type="ChEBI" id="CHEBI:57783"/>
        <dbReference type="ChEBI" id="CHEBI:58349"/>
        <dbReference type="EC" id="1.1.1.169"/>
    </reaction>
</comment>
<dbReference type="UniPathway" id="UPA00028">
    <property type="reaction ID" value="UER00004"/>
</dbReference>
<evidence type="ECO:0000313" key="15">
    <source>
        <dbReference type="Proteomes" id="UP000051445"/>
    </source>
</evidence>
<gene>
    <name evidence="14" type="ORF">FD27_GL000562</name>
</gene>
<dbReference type="EMBL" id="AZER01000014">
    <property type="protein sequence ID" value="KRL27820.1"/>
    <property type="molecule type" value="Genomic_DNA"/>
</dbReference>
<dbReference type="OrthoDB" id="9800163at2"/>
<protein>
    <recommendedName>
        <fullName evidence="5 11">2-dehydropantoate 2-reductase</fullName>
        <ecNumber evidence="4 11">1.1.1.169</ecNumber>
    </recommendedName>
    <alternativeName>
        <fullName evidence="9 11">Ketopantoate reductase</fullName>
    </alternativeName>
</protein>
<evidence type="ECO:0000256" key="6">
    <source>
        <dbReference type="ARBA" id="ARBA00022655"/>
    </source>
</evidence>
<dbReference type="InterPro" id="IPR008927">
    <property type="entry name" value="6-PGluconate_DH-like_C_sf"/>
</dbReference>
<dbReference type="Proteomes" id="UP000051445">
    <property type="component" value="Unassembled WGS sequence"/>
</dbReference>
<dbReference type="InterPro" id="IPR013332">
    <property type="entry name" value="KPR_N"/>
</dbReference>
<dbReference type="GO" id="GO:0008677">
    <property type="term" value="F:2-dehydropantoate 2-reductase activity"/>
    <property type="evidence" value="ECO:0007669"/>
    <property type="project" value="UniProtKB-EC"/>
</dbReference>
<evidence type="ECO:0000256" key="1">
    <source>
        <dbReference type="ARBA" id="ARBA00002919"/>
    </source>
</evidence>
<dbReference type="PATRIC" id="fig|1423746.3.peg.571"/>
<comment type="function">
    <text evidence="1 11">Catalyzes the NADPH-dependent reduction of ketopantoate into pantoic acid.</text>
</comment>
<dbReference type="NCBIfam" id="TIGR00745">
    <property type="entry name" value="apbA_panE"/>
    <property type="match status" value="1"/>
</dbReference>
<dbReference type="Pfam" id="PF02558">
    <property type="entry name" value="ApbA"/>
    <property type="match status" value="1"/>
</dbReference>
<evidence type="ECO:0000256" key="10">
    <source>
        <dbReference type="ARBA" id="ARBA00048793"/>
    </source>
</evidence>
<name>A0A0R1P6H0_9LACO</name>
<keyword evidence="6 11" id="KW-0566">Pantothenate biosynthesis</keyword>
<evidence type="ECO:0000256" key="5">
    <source>
        <dbReference type="ARBA" id="ARBA00019465"/>
    </source>
</evidence>
<evidence type="ECO:0000313" key="14">
    <source>
        <dbReference type="EMBL" id="KRL27820.1"/>
    </source>
</evidence>
<dbReference type="InterPro" id="IPR013328">
    <property type="entry name" value="6PGD_dom2"/>
</dbReference>
<reference evidence="14 15" key="1">
    <citation type="journal article" date="2015" name="Genome Announc.">
        <title>Expanding the biotechnology potential of lactobacilli through comparative genomics of 213 strains and associated genera.</title>
        <authorList>
            <person name="Sun Z."/>
            <person name="Harris H.M."/>
            <person name="McCann A."/>
            <person name="Guo C."/>
            <person name="Argimon S."/>
            <person name="Zhang W."/>
            <person name="Yang X."/>
            <person name="Jeffery I.B."/>
            <person name="Cooney J.C."/>
            <person name="Kagawa T.F."/>
            <person name="Liu W."/>
            <person name="Song Y."/>
            <person name="Salvetti E."/>
            <person name="Wrobel A."/>
            <person name="Rasinkangas P."/>
            <person name="Parkhill J."/>
            <person name="Rea M.C."/>
            <person name="O'Sullivan O."/>
            <person name="Ritari J."/>
            <person name="Douillard F.P."/>
            <person name="Paul Ross R."/>
            <person name="Yang R."/>
            <person name="Briner A.E."/>
            <person name="Felis G.E."/>
            <person name="de Vos W.M."/>
            <person name="Barrangou R."/>
            <person name="Klaenhammer T.R."/>
            <person name="Caufield P.W."/>
            <person name="Cui Y."/>
            <person name="Zhang H."/>
            <person name="O'Toole P.W."/>
        </authorList>
    </citation>
    <scope>NUCLEOTIDE SEQUENCE [LARGE SCALE GENOMIC DNA]</scope>
    <source>
        <strain evidence="14 15">DSM 13145</strain>
    </source>
</reference>
<comment type="pathway">
    <text evidence="2 11">Cofactor biosynthesis; (R)-pantothenate biosynthesis; (R)-pantoate from 3-methyl-2-oxobutanoate: step 2/2.</text>
</comment>
<evidence type="ECO:0000256" key="9">
    <source>
        <dbReference type="ARBA" id="ARBA00032024"/>
    </source>
</evidence>
<comment type="similarity">
    <text evidence="3 11">Belongs to the ketopantoate reductase family.</text>
</comment>
<evidence type="ECO:0000259" key="13">
    <source>
        <dbReference type="Pfam" id="PF08546"/>
    </source>
</evidence>
<keyword evidence="15" id="KW-1185">Reference proteome</keyword>
<dbReference type="Gene3D" id="1.10.1040.10">
    <property type="entry name" value="N-(1-d-carboxylethyl)-l-norvaline Dehydrogenase, domain 2"/>
    <property type="match status" value="1"/>
</dbReference>
<dbReference type="RefSeq" id="WP_057749833.1">
    <property type="nucleotide sequence ID" value="NZ_AZER01000014.1"/>
</dbReference>
<dbReference type="PANTHER" id="PTHR43765:SF2">
    <property type="entry name" value="2-DEHYDROPANTOATE 2-REDUCTASE"/>
    <property type="match status" value="1"/>
</dbReference>
<dbReference type="InterPro" id="IPR003710">
    <property type="entry name" value="ApbA"/>
</dbReference>
<dbReference type="EC" id="1.1.1.169" evidence="4 11"/>
<feature type="domain" description="Ketopantoate reductase N-terminal" evidence="12">
    <location>
        <begin position="4"/>
        <end position="147"/>
    </location>
</feature>
<dbReference type="STRING" id="1423746.FD27_GL000562"/>
<dbReference type="GO" id="GO:0015940">
    <property type="term" value="P:pantothenate biosynthetic process"/>
    <property type="evidence" value="ECO:0007669"/>
    <property type="project" value="UniProtKB-UniPathway"/>
</dbReference>
<dbReference type="InterPro" id="IPR036291">
    <property type="entry name" value="NAD(P)-bd_dom_sf"/>
</dbReference>
<feature type="domain" description="Ketopantoate reductase C-terminal" evidence="13">
    <location>
        <begin position="182"/>
        <end position="308"/>
    </location>
</feature>
<dbReference type="InterPro" id="IPR013752">
    <property type="entry name" value="KPA_reductase"/>
</dbReference>
<dbReference type="GO" id="GO:0005737">
    <property type="term" value="C:cytoplasm"/>
    <property type="evidence" value="ECO:0007669"/>
    <property type="project" value="TreeGrafter"/>
</dbReference>
<evidence type="ECO:0000256" key="8">
    <source>
        <dbReference type="ARBA" id="ARBA00023002"/>
    </source>
</evidence>
<dbReference type="AlphaFoldDB" id="A0A0R1P6H0"/>
<dbReference type="InterPro" id="IPR050838">
    <property type="entry name" value="Ketopantoate_reductase"/>
</dbReference>
<comment type="caution">
    <text evidence="14">The sequence shown here is derived from an EMBL/GenBank/DDBJ whole genome shotgun (WGS) entry which is preliminary data.</text>
</comment>
<dbReference type="SUPFAM" id="SSF48179">
    <property type="entry name" value="6-phosphogluconate dehydrogenase C-terminal domain-like"/>
    <property type="match status" value="1"/>
</dbReference>
<proteinExistence type="inferred from homology"/>
<dbReference type="Gene3D" id="3.40.50.720">
    <property type="entry name" value="NAD(P)-binding Rossmann-like Domain"/>
    <property type="match status" value="1"/>
</dbReference>
<evidence type="ECO:0000256" key="3">
    <source>
        <dbReference type="ARBA" id="ARBA00007870"/>
    </source>
</evidence>
<dbReference type="PANTHER" id="PTHR43765">
    <property type="entry name" value="2-DEHYDROPANTOATE 2-REDUCTASE-RELATED"/>
    <property type="match status" value="1"/>
</dbReference>
<evidence type="ECO:0000256" key="11">
    <source>
        <dbReference type="RuleBase" id="RU362068"/>
    </source>
</evidence>
<organism evidence="14 15">
    <name type="scientific">Limosilactobacillus frumenti DSM 13145</name>
    <dbReference type="NCBI Taxonomy" id="1423746"/>
    <lineage>
        <taxon>Bacteria</taxon>
        <taxon>Bacillati</taxon>
        <taxon>Bacillota</taxon>
        <taxon>Bacilli</taxon>
        <taxon>Lactobacillales</taxon>
        <taxon>Lactobacillaceae</taxon>
        <taxon>Limosilactobacillus</taxon>
    </lineage>
</organism>
<dbReference type="GO" id="GO:0050661">
    <property type="term" value="F:NADP binding"/>
    <property type="evidence" value="ECO:0007669"/>
    <property type="project" value="TreeGrafter"/>
</dbReference>
<keyword evidence="8 11" id="KW-0560">Oxidoreductase</keyword>